<comment type="caution">
    <text evidence="3">The sequence shown here is derived from an EMBL/GenBank/DDBJ whole genome shotgun (WGS) entry which is preliminary data.</text>
</comment>
<evidence type="ECO:0000313" key="3">
    <source>
        <dbReference type="EMBL" id="MFD1514294.1"/>
    </source>
</evidence>
<keyword evidence="1" id="KW-0067">ATP-binding</keyword>
<dbReference type="AlphaFoldDB" id="A0ABD6AX13"/>
<dbReference type="EMBL" id="JBHUDC010000007">
    <property type="protein sequence ID" value="MFD1514294.1"/>
    <property type="molecule type" value="Genomic_DNA"/>
</dbReference>
<dbReference type="Gene3D" id="3.30.470.20">
    <property type="entry name" value="ATP-grasp fold, B domain"/>
    <property type="match status" value="1"/>
</dbReference>
<evidence type="ECO:0000313" key="4">
    <source>
        <dbReference type="Proteomes" id="UP001597187"/>
    </source>
</evidence>
<dbReference type="InterPro" id="IPR011761">
    <property type="entry name" value="ATP-grasp"/>
</dbReference>
<protein>
    <submittedName>
        <fullName evidence="3">ATP-grasp domain-containing protein</fullName>
    </submittedName>
</protein>
<proteinExistence type="predicted"/>
<feature type="domain" description="ATP-grasp" evidence="2">
    <location>
        <begin position="126"/>
        <end position="324"/>
    </location>
</feature>
<keyword evidence="4" id="KW-1185">Reference proteome</keyword>
<evidence type="ECO:0000256" key="1">
    <source>
        <dbReference type="PROSITE-ProRule" id="PRU00409"/>
    </source>
</evidence>
<accession>A0ABD6AX13</accession>
<keyword evidence="1" id="KW-0547">Nucleotide-binding</keyword>
<sequence>MMSNEQQFSALVLDGQAQNALALARSLNKMGVTVTAGGNSRYLPAMLSKSTGDSYVYPNERQDYHAFVDDLERHLRENDYDAVFCVTDLMTTILSENKELLEATGTAIGVEEWQTHQSANDKGLLFEAAADIDVPTPWTVSPGTIDDIDDITDERSTSVVVKPRRTTMHVGGRGYSSRLSGENYVSMDEDLAARYRGLVGDSPAFERYPPIVQEFIDGVETMATVGLAVEGELLMHFQHKKFRVYPPSGGIGAVRQGTWEPKMREYTERVVEMLGWTGPLHVEWMKTADEDFYLLEVNGRYWGSLALTINSGVDIPRYHFQHLTGEPLRIEDNHGYRTDVRQRKLFYTDILWLRENLSNGNYSALVPFTTSFFTTREEFLSLSDPLPLLGVLPRTRNVLLGGGVR</sequence>
<organism evidence="3 4">
    <name type="scientific">Halomarina rubra</name>
    <dbReference type="NCBI Taxonomy" id="2071873"/>
    <lineage>
        <taxon>Archaea</taxon>
        <taxon>Methanobacteriati</taxon>
        <taxon>Methanobacteriota</taxon>
        <taxon>Stenosarchaea group</taxon>
        <taxon>Halobacteria</taxon>
        <taxon>Halobacteriales</taxon>
        <taxon>Natronomonadaceae</taxon>
        <taxon>Halomarina</taxon>
    </lineage>
</organism>
<dbReference type="PROSITE" id="PS50975">
    <property type="entry name" value="ATP_GRASP"/>
    <property type="match status" value="1"/>
</dbReference>
<name>A0ABD6AX13_9EURY</name>
<dbReference type="Pfam" id="PF15632">
    <property type="entry name" value="ATPgrasp_Ter"/>
    <property type="match status" value="1"/>
</dbReference>
<evidence type="ECO:0000259" key="2">
    <source>
        <dbReference type="PROSITE" id="PS50975"/>
    </source>
</evidence>
<gene>
    <name evidence="3" type="ORF">ACFSBT_13510</name>
</gene>
<dbReference type="RefSeq" id="WP_250874268.1">
    <property type="nucleotide sequence ID" value="NZ_JALXFV010000007.1"/>
</dbReference>
<dbReference type="GO" id="GO:0005524">
    <property type="term" value="F:ATP binding"/>
    <property type="evidence" value="ECO:0007669"/>
    <property type="project" value="UniProtKB-UniRule"/>
</dbReference>
<dbReference type="SUPFAM" id="SSF56059">
    <property type="entry name" value="Glutathione synthetase ATP-binding domain-like"/>
    <property type="match status" value="1"/>
</dbReference>
<reference evidence="3 4" key="1">
    <citation type="journal article" date="2019" name="Int. J. Syst. Evol. Microbiol.">
        <title>The Global Catalogue of Microorganisms (GCM) 10K type strain sequencing project: providing services to taxonomists for standard genome sequencing and annotation.</title>
        <authorList>
            <consortium name="The Broad Institute Genomics Platform"/>
            <consortium name="The Broad Institute Genome Sequencing Center for Infectious Disease"/>
            <person name="Wu L."/>
            <person name="Ma J."/>
        </authorList>
    </citation>
    <scope>NUCLEOTIDE SEQUENCE [LARGE SCALE GENOMIC DNA]</scope>
    <source>
        <strain evidence="3 4">CGMCC 1.12563</strain>
    </source>
</reference>
<dbReference type="Proteomes" id="UP001597187">
    <property type="component" value="Unassembled WGS sequence"/>
</dbReference>